<dbReference type="EMBL" id="PFPI01000058">
    <property type="protein sequence ID" value="PIZ92511.1"/>
    <property type="molecule type" value="Genomic_DNA"/>
</dbReference>
<sequence length="201" mass="22014">MRMHHSPLTRMLQGSKILLALGFVTAVLAAGATFLFPLEYRADASVLIISKSRYGVDPYTVVKSAERVGENIAQIISTDDFYDKVKVQEGYSVDWNVFDSLDARNKRKEWQKHVQGSVVYGTGVLNISAYSTDPKQAMALAGASSDTLVSKGWQYVGGDVTLQVVNHPVVTKWPVRPNLFINAVLGFVVGLLLGALVVTRK</sequence>
<reference evidence="3" key="1">
    <citation type="submission" date="2017-09" db="EMBL/GenBank/DDBJ databases">
        <title>Depth-based differentiation of microbial function through sediment-hosted aquifers and enrichment of novel symbionts in the deep terrestrial subsurface.</title>
        <authorList>
            <person name="Probst A.J."/>
            <person name="Ladd B."/>
            <person name="Jarett J.K."/>
            <person name="Geller-Mcgrath D.E."/>
            <person name="Sieber C.M.K."/>
            <person name="Emerson J.B."/>
            <person name="Anantharaman K."/>
            <person name="Thomas B.C."/>
            <person name="Malmstrom R."/>
            <person name="Stieglmeier M."/>
            <person name="Klingl A."/>
            <person name="Woyke T."/>
            <person name="Ryan C.M."/>
            <person name="Banfield J.F."/>
        </authorList>
    </citation>
    <scope>NUCLEOTIDE SEQUENCE [LARGE SCALE GENOMIC DNA]</scope>
</reference>
<protein>
    <recommendedName>
        <fullName evidence="4">Polysaccharide chain length determinant N-terminal domain-containing protein</fullName>
    </recommendedName>
</protein>
<dbReference type="AlphaFoldDB" id="A0A2M7V274"/>
<feature type="transmembrane region" description="Helical" evidence="1">
    <location>
        <begin position="179"/>
        <end position="198"/>
    </location>
</feature>
<proteinExistence type="predicted"/>
<keyword evidence="1" id="KW-0472">Membrane</keyword>
<comment type="caution">
    <text evidence="2">The sequence shown here is derived from an EMBL/GenBank/DDBJ whole genome shotgun (WGS) entry which is preliminary data.</text>
</comment>
<evidence type="ECO:0000313" key="2">
    <source>
        <dbReference type="EMBL" id="PIZ92511.1"/>
    </source>
</evidence>
<dbReference type="Proteomes" id="UP000230078">
    <property type="component" value="Unassembled WGS sequence"/>
</dbReference>
<organism evidence="2 3">
    <name type="scientific">Candidatus Magasanikbacteria bacterium CG_4_10_14_0_2_um_filter_41_31</name>
    <dbReference type="NCBI Taxonomy" id="1974639"/>
    <lineage>
        <taxon>Bacteria</taxon>
        <taxon>Candidatus Magasanikiibacteriota</taxon>
    </lineage>
</organism>
<accession>A0A2M7V274</accession>
<evidence type="ECO:0000256" key="1">
    <source>
        <dbReference type="SAM" id="Phobius"/>
    </source>
</evidence>
<evidence type="ECO:0000313" key="3">
    <source>
        <dbReference type="Proteomes" id="UP000230078"/>
    </source>
</evidence>
<gene>
    <name evidence="2" type="ORF">COX83_04185</name>
</gene>
<keyword evidence="1" id="KW-1133">Transmembrane helix</keyword>
<keyword evidence="1" id="KW-0812">Transmembrane</keyword>
<evidence type="ECO:0008006" key="4">
    <source>
        <dbReference type="Google" id="ProtNLM"/>
    </source>
</evidence>
<name>A0A2M7V274_9BACT</name>